<feature type="region of interest" description="Disordered" evidence="1">
    <location>
        <begin position="307"/>
        <end position="380"/>
    </location>
</feature>
<dbReference type="EMBL" id="CADCUM010000094">
    <property type="protein sequence ID" value="CAA9391485.1"/>
    <property type="molecule type" value="Genomic_DNA"/>
</dbReference>
<feature type="compositionally biased region" description="Basic residues" evidence="1">
    <location>
        <begin position="333"/>
        <end position="356"/>
    </location>
</feature>
<feature type="compositionally biased region" description="Basic residues" evidence="1">
    <location>
        <begin position="246"/>
        <end position="270"/>
    </location>
</feature>
<feature type="non-terminal residue" evidence="2">
    <location>
        <position position="380"/>
    </location>
</feature>
<feature type="compositionally biased region" description="Basic residues" evidence="1">
    <location>
        <begin position="68"/>
        <end position="84"/>
    </location>
</feature>
<proteinExistence type="predicted"/>
<gene>
    <name evidence="2" type="ORF">AVDCRST_MAG32-2358</name>
</gene>
<organism evidence="2">
    <name type="scientific">uncultured Nocardioides sp</name>
    <dbReference type="NCBI Taxonomy" id="198441"/>
    <lineage>
        <taxon>Bacteria</taxon>
        <taxon>Bacillati</taxon>
        <taxon>Actinomycetota</taxon>
        <taxon>Actinomycetes</taxon>
        <taxon>Propionibacteriales</taxon>
        <taxon>Nocardioidaceae</taxon>
        <taxon>Nocardioides</taxon>
        <taxon>environmental samples</taxon>
    </lineage>
</organism>
<feature type="compositionally biased region" description="Low complexity" evidence="1">
    <location>
        <begin position="307"/>
        <end position="316"/>
    </location>
</feature>
<feature type="compositionally biased region" description="Low complexity" evidence="1">
    <location>
        <begin position="122"/>
        <end position="164"/>
    </location>
</feature>
<feature type="region of interest" description="Disordered" evidence="1">
    <location>
        <begin position="215"/>
        <end position="275"/>
    </location>
</feature>
<keyword evidence="2" id="KW-0808">Transferase</keyword>
<name>A0A6J4NLG0_9ACTN</name>
<feature type="compositionally biased region" description="Basic and acidic residues" evidence="1">
    <location>
        <begin position="222"/>
        <end position="235"/>
    </location>
</feature>
<feature type="compositionally biased region" description="Gly residues" evidence="1">
    <location>
        <begin position="111"/>
        <end position="121"/>
    </location>
</feature>
<sequence>EAVVRAVPPRRGGGPGVRRGALDRRVPRVPGGPAARALGGGGRRRRLGRPLRGDRRGVGAPRPADPRRAHRQRRTRRRAQHRGAARAGRPPRVPRLRRRAAGDGTRLARRGAGGVGLGLRDGVGRVLAQPGRQRQRRPPGGAALDAEAAPTAPAGCARRGAPGDPRGRLRLEQALPPLLVGRLGPHLARGDPLRGPAHHHARLPVGDVRRALGDDVPLAHPRGVDHADASHDRGPARPLGDQARLPGRRPRPRVRAGGARLRRPGPRRRPVALLPARARLHRRVVGAAAHGGAGALERALAGPQRAAARAPARRLAGGAGPAGRRDAADAVGRRPRRSARSARPGRRRRGVAHRGPARGAGRGDRRPGRPRPAPARGQRL</sequence>
<feature type="compositionally biased region" description="Basic and acidic residues" evidence="1">
    <location>
        <begin position="323"/>
        <end position="332"/>
    </location>
</feature>
<feature type="non-terminal residue" evidence="2">
    <location>
        <position position="1"/>
    </location>
</feature>
<protein>
    <submittedName>
        <fullName evidence="2">Beta-1,3-glucosyltransferase</fullName>
    </submittedName>
</protein>
<evidence type="ECO:0000256" key="1">
    <source>
        <dbReference type="SAM" id="MobiDB-lite"/>
    </source>
</evidence>
<evidence type="ECO:0000313" key="2">
    <source>
        <dbReference type="EMBL" id="CAA9391485.1"/>
    </source>
</evidence>
<dbReference type="GO" id="GO:0016740">
    <property type="term" value="F:transferase activity"/>
    <property type="evidence" value="ECO:0007669"/>
    <property type="project" value="UniProtKB-KW"/>
</dbReference>
<dbReference type="AlphaFoldDB" id="A0A6J4NLG0"/>
<feature type="compositionally biased region" description="Low complexity" evidence="1">
    <location>
        <begin position="1"/>
        <end position="10"/>
    </location>
</feature>
<reference evidence="2" key="1">
    <citation type="submission" date="2020-02" db="EMBL/GenBank/DDBJ databases">
        <authorList>
            <person name="Meier V. D."/>
        </authorList>
    </citation>
    <scope>NUCLEOTIDE SEQUENCE</scope>
    <source>
        <strain evidence="2">AVDCRST_MAG32</strain>
    </source>
</reference>
<accession>A0A6J4NLG0</accession>
<feature type="region of interest" description="Disordered" evidence="1">
    <location>
        <begin position="1"/>
        <end position="168"/>
    </location>
</feature>
<feature type="compositionally biased region" description="Low complexity" evidence="1">
    <location>
        <begin position="28"/>
        <end position="37"/>
    </location>
</feature>